<name>A0A446CVT4_9BURK</name>
<keyword evidence="9" id="KW-0966">Cell projection</keyword>
<evidence type="ECO:0000313" key="11">
    <source>
        <dbReference type="Proteomes" id="UP000289465"/>
    </source>
</evidence>
<dbReference type="Proteomes" id="UP000289465">
    <property type="component" value="Unassembled WGS sequence"/>
</dbReference>
<evidence type="ECO:0000313" key="10">
    <source>
        <dbReference type="EMBL" id="WXR71917.1"/>
    </source>
</evidence>
<keyword evidence="2" id="KW-1005">Bacterial flagellum biogenesis</keyword>
<gene>
    <name evidence="9" type="primary">flhD_1</name>
    <name evidence="9" type="ORF">AVE30378_04857</name>
    <name evidence="10" type="ORF">WHX56_19970</name>
</gene>
<evidence type="ECO:0000256" key="1">
    <source>
        <dbReference type="ARBA" id="ARBA00022490"/>
    </source>
</evidence>
<sequence length="99" mass="10466">MPKSAQLLHDIHETNLMYLLLLQRMARAGDTASIAGTAVSERACRWLAAQGPEDLVKLAQSSVLLARLDLPAHELLSALSLGIDAALADGARAPALTKP</sequence>
<reference evidence="10 12" key="2">
    <citation type="submission" date="2024-03" db="EMBL/GenBank/DDBJ databases">
        <title>Reference genomes for the five species model microbial community.</title>
        <authorList>
            <person name="Padfield D."/>
        </authorList>
    </citation>
    <scope>NUCLEOTIDE SEQUENCE [LARGE SCALE GENOMIC DNA]</scope>
    <source>
        <strain evidence="10 12">AB1</strain>
    </source>
</reference>
<dbReference type="RefSeq" id="WP_129244524.1">
    <property type="nucleotide sequence ID" value="NZ_CP148753.1"/>
</dbReference>
<evidence type="ECO:0000256" key="8">
    <source>
        <dbReference type="ARBA" id="ARBA00025431"/>
    </source>
</evidence>
<keyword evidence="1" id="KW-0963">Cytoplasm</keyword>
<comment type="function">
    <text evidence="8">Functions in complex with FlhC as a master transcriptional regulator that regulates transcription of several flagellar and non-flagellar operons by binding to their promoter region. Activates expression of class 2 flagellar genes, including fliA, which is a flagellum-specific sigma factor that turns on the class 3 genes. Also regulates genes whose products function in a variety of physiological pathways.</text>
</comment>
<dbReference type="GO" id="GO:0003677">
    <property type="term" value="F:DNA binding"/>
    <property type="evidence" value="ECO:0007669"/>
    <property type="project" value="UniProtKB-KW"/>
</dbReference>
<evidence type="ECO:0000313" key="9">
    <source>
        <dbReference type="EMBL" id="SSW71961.1"/>
    </source>
</evidence>
<accession>A0A446CVT4</accession>
<reference evidence="9 11" key="1">
    <citation type="submission" date="2018-07" db="EMBL/GenBank/DDBJ databases">
        <authorList>
            <person name="Peeters C."/>
        </authorList>
    </citation>
    <scope>NUCLEOTIDE SEQUENCE [LARGE SCALE GENOMIC DNA]</scope>
    <source>
        <strain evidence="9 11">LMG 30378</strain>
    </source>
</reference>
<evidence type="ECO:0000256" key="7">
    <source>
        <dbReference type="ARBA" id="ARBA00023163"/>
    </source>
</evidence>
<evidence type="ECO:0000256" key="5">
    <source>
        <dbReference type="ARBA" id="ARBA00023157"/>
    </source>
</evidence>
<dbReference type="EMBL" id="CP148753">
    <property type="protein sequence ID" value="WXR71917.1"/>
    <property type="molecule type" value="Genomic_DNA"/>
</dbReference>
<keyword evidence="6" id="KW-0010">Activator</keyword>
<keyword evidence="9" id="KW-0969">Cilium</keyword>
<keyword evidence="12" id="KW-1185">Reference proteome</keyword>
<dbReference type="InterPro" id="IPR036194">
    <property type="entry name" value="FlhD_sf"/>
</dbReference>
<dbReference type="InterPro" id="IPR023559">
    <property type="entry name" value="Flagellar_FlhD"/>
</dbReference>
<keyword evidence="7" id="KW-0804">Transcription</keyword>
<dbReference type="GO" id="GO:0045893">
    <property type="term" value="P:positive regulation of DNA-templated transcription"/>
    <property type="evidence" value="ECO:0007669"/>
    <property type="project" value="InterPro"/>
</dbReference>
<dbReference type="AlphaFoldDB" id="A0A446CVT4"/>
<dbReference type="Gene3D" id="1.10.4000.10">
    <property type="entry name" value="Flagellar transcriptional activator FlhD"/>
    <property type="match status" value="1"/>
</dbReference>
<evidence type="ECO:0000256" key="4">
    <source>
        <dbReference type="ARBA" id="ARBA00023125"/>
    </source>
</evidence>
<keyword evidence="3" id="KW-0805">Transcription regulation</keyword>
<evidence type="ECO:0000256" key="6">
    <source>
        <dbReference type="ARBA" id="ARBA00023159"/>
    </source>
</evidence>
<evidence type="ECO:0000256" key="3">
    <source>
        <dbReference type="ARBA" id="ARBA00023015"/>
    </source>
</evidence>
<protein>
    <submittedName>
        <fullName evidence="9">Flagellar transcriptional regulator FlhD</fullName>
    </submittedName>
</protein>
<dbReference type="Pfam" id="PF05247">
    <property type="entry name" value="FlhD"/>
    <property type="match status" value="1"/>
</dbReference>
<dbReference type="OrthoDB" id="8666826at2"/>
<dbReference type="SUPFAM" id="SSF63592">
    <property type="entry name" value="Flagellar transcriptional activator FlhD"/>
    <property type="match status" value="1"/>
</dbReference>
<keyword evidence="9" id="KW-0282">Flagellum</keyword>
<proteinExistence type="predicted"/>
<evidence type="ECO:0000313" key="12">
    <source>
        <dbReference type="Proteomes" id="UP001456224"/>
    </source>
</evidence>
<evidence type="ECO:0000256" key="2">
    <source>
        <dbReference type="ARBA" id="ARBA00022795"/>
    </source>
</evidence>
<dbReference type="Proteomes" id="UP001456224">
    <property type="component" value="Chromosome"/>
</dbReference>
<keyword evidence="4" id="KW-0238">DNA-binding</keyword>
<organism evidence="9 11">
    <name type="scientific">Achromobacter veterisilvae</name>
    <dbReference type="NCBI Taxonomy" id="2069367"/>
    <lineage>
        <taxon>Bacteria</taxon>
        <taxon>Pseudomonadati</taxon>
        <taxon>Pseudomonadota</taxon>
        <taxon>Betaproteobacteria</taxon>
        <taxon>Burkholderiales</taxon>
        <taxon>Alcaligenaceae</taxon>
        <taxon>Achromobacter</taxon>
    </lineage>
</organism>
<keyword evidence="5" id="KW-1015">Disulfide bond</keyword>
<dbReference type="GO" id="GO:0044780">
    <property type="term" value="P:bacterial-type flagellum assembly"/>
    <property type="evidence" value="ECO:0007669"/>
    <property type="project" value="InterPro"/>
</dbReference>
<dbReference type="EMBL" id="UFQC01000033">
    <property type="protein sequence ID" value="SSW71961.1"/>
    <property type="molecule type" value="Genomic_DNA"/>
</dbReference>